<feature type="binding site" evidence="5">
    <location>
        <position position="160"/>
    </location>
    <ligand>
        <name>a divalent metal cation</name>
        <dbReference type="ChEBI" id="CHEBI:60240"/>
        <label>2</label>
    </ligand>
</feature>
<dbReference type="PIRSF" id="PIRSF005902">
    <property type="entry name" value="DNase_TatD"/>
    <property type="match status" value="1"/>
</dbReference>
<evidence type="ECO:0000256" key="1">
    <source>
        <dbReference type="ARBA" id="ARBA00009275"/>
    </source>
</evidence>
<dbReference type="InterPro" id="IPR050891">
    <property type="entry name" value="TatD-type_Hydrolase"/>
</dbReference>
<accession>A0A5K1JRM5</accession>
<dbReference type="GO" id="GO:0005829">
    <property type="term" value="C:cytosol"/>
    <property type="evidence" value="ECO:0007669"/>
    <property type="project" value="TreeGrafter"/>
</dbReference>
<dbReference type="CDD" id="cd01310">
    <property type="entry name" value="TatD_DNAse"/>
    <property type="match status" value="1"/>
</dbReference>
<evidence type="ECO:0000256" key="2">
    <source>
        <dbReference type="ARBA" id="ARBA00022722"/>
    </source>
</evidence>
<evidence type="ECO:0000313" key="6">
    <source>
        <dbReference type="EMBL" id="VWO94370.1"/>
    </source>
</evidence>
<feature type="binding site" evidence="5">
    <location>
        <position position="90"/>
    </location>
    <ligand>
        <name>a divalent metal cation</name>
        <dbReference type="ChEBI" id="CHEBI:60240"/>
        <label>1</label>
    </ligand>
</feature>
<organism evidence="6">
    <name type="scientific">Ganoderma boninense</name>
    <dbReference type="NCBI Taxonomy" id="34458"/>
    <lineage>
        <taxon>Eukaryota</taxon>
        <taxon>Fungi</taxon>
        <taxon>Dikarya</taxon>
        <taxon>Basidiomycota</taxon>
        <taxon>Agaricomycotina</taxon>
        <taxon>Agaricomycetes</taxon>
        <taxon>Polyporales</taxon>
        <taxon>Polyporaceae</taxon>
        <taxon>Ganoderma</taxon>
    </lineage>
</organism>
<feature type="binding site" evidence="5">
    <location>
        <position position="127"/>
    </location>
    <ligand>
        <name>a divalent metal cation</name>
        <dbReference type="ChEBI" id="CHEBI:60240"/>
        <label>2</label>
    </ligand>
</feature>
<protein>
    <recommendedName>
        <fullName evidence="7">Mg-dependent DNase</fullName>
    </recommendedName>
</protein>
<gene>
    <name evidence="6" type="primary">G4Z2B4</name>
</gene>
<dbReference type="AlphaFoldDB" id="A0A5K1JRM5"/>
<sequence>MHVDDMEAMLERCRAAGVRSMIITGGSLHESKEALELASQLGFYATVGCHPTRSSQFDQFRGGPAAYLEELDNLIAANLTGKGRVVAVGECGLDYDRTHFAPAEVQRRHFRSQLALAKKHHLPLFLHSRSAHKDFVQILREEGYDKDGGKEAGGKGGVVHSFTGTPDEANELVATASHSLWRGFGLTKYLHVCSVNGCSMKTEDNLAAVKSIRPEWIMVETDAPWCSMTSTHASKKHLAALPPSLNSLYFPQATKPESFVYGRPVKGRNEPASVGGVAWVVHRLNEGVPFEKVTEKAWKNTVELFGLTELQ</sequence>
<evidence type="ECO:0000256" key="4">
    <source>
        <dbReference type="ARBA" id="ARBA00022801"/>
    </source>
</evidence>
<dbReference type="SUPFAM" id="SSF51556">
    <property type="entry name" value="Metallo-dependent hydrolases"/>
    <property type="match status" value="1"/>
</dbReference>
<dbReference type="InterPro" id="IPR032466">
    <property type="entry name" value="Metal_Hydrolase"/>
</dbReference>
<evidence type="ECO:0000256" key="3">
    <source>
        <dbReference type="ARBA" id="ARBA00022723"/>
    </source>
</evidence>
<dbReference type="Pfam" id="PF01026">
    <property type="entry name" value="TatD_DNase"/>
    <property type="match status" value="1"/>
</dbReference>
<evidence type="ECO:0000256" key="5">
    <source>
        <dbReference type="PIRSR" id="PIRSR005902-1"/>
    </source>
</evidence>
<dbReference type="PANTHER" id="PTHR10060:SF15">
    <property type="entry name" value="DEOXYRIBONUCLEASE TATDN1"/>
    <property type="match status" value="1"/>
</dbReference>
<evidence type="ECO:0008006" key="7">
    <source>
        <dbReference type="Google" id="ProtNLM"/>
    </source>
</evidence>
<keyword evidence="2" id="KW-0540">Nuclease</keyword>
<dbReference type="EMBL" id="LR723931">
    <property type="protein sequence ID" value="VWO94370.1"/>
    <property type="molecule type" value="Genomic_DNA"/>
</dbReference>
<keyword evidence="4" id="KW-0378">Hydrolase</keyword>
<dbReference type="GO" id="GO:0046872">
    <property type="term" value="F:metal ion binding"/>
    <property type="evidence" value="ECO:0007669"/>
    <property type="project" value="UniProtKB-KW"/>
</dbReference>
<reference evidence="6" key="1">
    <citation type="submission" date="2019-10" db="EMBL/GenBank/DDBJ databases">
        <authorList>
            <person name="Nor Muhammad N."/>
        </authorList>
    </citation>
    <scope>NUCLEOTIDE SEQUENCE</scope>
</reference>
<keyword evidence="3 5" id="KW-0479">Metal-binding</keyword>
<dbReference type="GO" id="GO:0008296">
    <property type="term" value="F:3'-5'-DNA exonuclease activity"/>
    <property type="evidence" value="ECO:0007669"/>
    <property type="project" value="TreeGrafter"/>
</dbReference>
<dbReference type="Gene3D" id="3.20.20.140">
    <property type="entry name" value="Metal-dependent hydrolases"/>
    <property type="match status" value="1"/>
</dbReference>
<feature type="binding site" evidence="5">
    <location>
        <position position="222"/>
    </location>
    <ligand>
        <name>a divalent metal cation</name>
        <dbReference type="ChEBI" id="CHEBI:60240"/>
        <label>1</label>
    </ligand>
</feature>
<comment type="similarity">
    <text evidence="1">Belongs to the metallo-dependent hydrolases superfamily. TatD-type hydrolase family.</text>
</comment>
<dbReference type="PANTHER" id="PTHR10060">
    <property type="entry name" value="TATD FAMILY DEOXYRIBONUCLEASE"/>
    <property type="match status" value="1"/>
</dbReference>
<proteinExistence type="inferred from homology"/>
<name>A0A5K1JRM5_9APHY</name>
<dbReference type="InterPro" id="IPR001130">
    <property type="entry name" value="TatD-like"/>
</dbReference>